<keyword evidence="1 2" id="KW-0413">Isomerase</keyword>
<evidence type="ECO:0000256" key="1">
    <source>
        <dbReference type="ARBA" id="ARBA00023235"/>
    </source>
</evidence>
<dbReference type="PIRSF" id="PIRSF006241">
    <property type="entry name" value="HyI"/>
    <property type="match status" value="1"/>
</dbReference>
<dbReference type="InterPro" id="IPR013022">
    <property type="entry name" value="Xyl_isomerase-like_TIM-brl"/>
</dbReference>
<gene>
    <name evidence="4" type="ORF">NQ502_18855</name>
</gene>
<sequence>MRRSANIEMLFTEVPFAERIQKAKDAGFDAVEFAGWLDKDIGQIKQAADEANIKIAAFTGDEPYSPIDPAQQDKYITHLTRSVEIAAELGCKMLVTHSNAIGSDDQILCDYSDLSDEIKLLTMQDTYRKLIPVLDEYDVTVLVEAISKTAHPGVFMDHVDMAAAVVESIASPHIRLLCDLYHMQENGGALVRSLTRYRDIIGHIHFADVPGRHEPGTGEIYFPALAACMENIGYRGMVGFALIPSGSSDEAVKAIMRSCEKEEQNA</sequence>
<evidence type="ECO:0000256" key="2">
    <source>
        <dbReference type="PIRNR" id="PIRNR006241"/>
    </source>
</evidence>
<dbReference type="SUPFAM" id="SSF51658">
    <property type="entry name" value="Xylose isomerase-like"/>
    <property type="match status" value="1"/>
</dbReference>
<dbReference type="InterPro" id="IPR050417">
    <property type="entry name" value="Sugar_Epim/Isomerase"/>
</dbReference>
<evidence type="ECO:0000313" key="4">
    <source>
        <dbReference type="EMBL" id="UWP59389.1"/>
    </source>
</evidence>
<protein>
    <submittedName>
        <fullName evidence="4">TIM barrel protein</fullName>
    </submittedName>
</protein>
<dbReference type="PANTHER" id="PTHR43489">
    <property type="entry name" value="ISOMERASE"/>
    <property type="match status" value="1"/>
</dbReference>
<comment type="similarity">
    <text evidence="2">Belongs to the hyi family.</text>
</comment>
<evidence type="ECO:0000313" key="5">
    <source>
        <dbReference type="Proteomes" id="UP001060164"/>
    </source>
</evidence>
<proteinExistence type="inferred from homology"/>
<organism evidence="4 5">
    <name type="scientific">Ruminococcus gauvreauii</name>
    <dbReference type="NCBI Taxonomy" id="438033"/>
    <lineage>
        <taxon>Bacteria</taxon>
        <taxon>Bacillati</taxon>
        <taxon>Bacillota</taxon>
        <taxon>Clostridia</taxon>
        <taxon>Eubacteriales</taxon>
        <taxon>Oscillospiraceae</taxon>
        <taxon>Ruminococcus</taxon>
    </lineage>
</organism>
<keyword evidence="5" id="KW-1185">Reference proteome</keyword>
<feature type="domain" description="Xylose isomerase-like TIM barrel" evidence="3">
    <location>
        <begin position="20"/>
        <end position="245"/>
    </location>
</feature>
<dbReference type="Gene3D" id="3.20.20.150">
    <property type="entry name" value="Divalent-metal-dependent TIM barrel enzymes"/>
    <property type="match status" value="1"/>
</dbReference>
<dbReference type="InterPro" id="IPR026040">
    <property type="entry name" value="HyI-like"/>
</dbReference>
<evidence type="ECO:0000259" key="3">
    <source>
        <dbReference type="Pfam" id="PF01261"/>
    </source>
</evidence>
<dbReference type="Pfam" id="PF01261">
    <property type="entry name" value="AP_endonuc_2"/>
    <property type="match status" value="1"/>
</dbReference>
<name>A0ABY5VG69_9FIRM</name>
<dbReference type="Proteomes" id="UP001060164">
    <property type="component" value="Chromosome"/>
</dbReference>
<accession>A0ABY5VG69</accession>
<dbReference type="EMBL" id="CP102290">
    <property type="protein sequence ID" value="UWP59389.1"/>
    <property type="molecule type" value="Genomic_DNA"/>
</dbReference>
<dbReference type="InterPro" id="IPR036237">
    <property type="entry name" value="Xyl_isomerase-like_sf"/>
</dbReference>
<reference evidence="4" key="1">
    <citation type="journal article" date="2022" name="Cell">
        <title>Design, construction, and in vivo augmentation of a complex gut microbiome.</title>
        <authorList>
            <person name="Cheng A.G."/>
            <person name="Ho P.Y."/>
            <person name="Aranda-Diaz A."/>
            <person name="Jain S."/>
            <person name="Yu F.B."/>
            <person name="Meng X."/>
            <person name="Wang M."/>
            <person name="Iakiviak M."/>
            <person name="Nagashima K."/>
            <person name="Zhao A."/>
            <person name="Murugkar P."/>
            <person name="Patil A."/>
            <person name="Atabakhsh K."/>
            <person name="Weakley A."/>
            <person name="Yan J."/>
            <person name="Brumbaugh A.R."/>
            <person name="Higginbottom S."/>
            <person name="Dimas A."/>
            <person name="Shiver A.L."/>
            <person name="Deutschbauer A."/>
            <person name="Neff N."/>
            <person name="Sonnenburg J.L."/>
            <person name="Huang K.C."/>
            <person name="Fischbach M.A."/>
        </authorList>
    </citation>
    <scope>NUCLEOTIDE SEQUENCE</scope>
    <source>
        <strain evidence="4">DSM 19829</strain>
    </source>
</reference>
<dbReference type="RefSeq" id="WP_028528001.1">
    <property type="nucleotide sequence ID" value="NZ_CABLBR010000006.1"/>
</dbReference>